<sequence length="148" mass="16654">MPDEEREVTSLTGGVIDGFTSYLERGAEWEPKPPATVDEIMATLGKIREAYAKRPPPQPIAVTRDEYAALRREALRGEHRRGHVIIVPERHGAGALGTPLVIVDSREESTIWQEVQRQARAQRAAQDRAEARLREYYGIPFIRPEGQA</sequence>
<proteinExistence type="predicted"/>
<organism evidence="1">
    <name type="scientific">uncultured Caudovirales phage</name>
    <dbReference type="NCBI Taxonomy" id="2100421"/>
    <lineage>
        <taxon>Viruses</taxon>
        <taxon>Duplodnaviria</taxon>
        <taxon>Heunggongvirae</taxon>
        <taxon>Uroviricota</taxon>
        <taxon>Caudoviricetes</taxon>
        <taxon>Peduoviridae</taxon>
        <taxon>Maltschvirus</taxon>
        <taxon>Maltschvirus maltsch</taxon>
    </lineage>
</organism>
<reference evidence="1" key="1">
    <citation type="submission" date="2020-05" db="EMBL/GenBank/DDBJ databases">
        <authorList>
            <person name="Chiriac C."/>
            <person name="Salcher M."/>
            <person name="Ghai R."/>
            <person name="Kavagutti S V."/>
        </authorList>
    </citation>
    <scope>NUCLEOTIDE SEQUENCE</scope>
</reference>
<protein>
    <submittedName>
        <fullName evidence="1">Uncharacterized protein</fullName>
    </submittedName>
</protein>
<accession>A0A6J5S1D0</accession>
<dbReference type="EMBL" id="LR797310">
    <property type="protein sequence ID" value="CAB4202045.1"/>
    <property type="molecule type" value="Genomic_DNA"/>
</dbReference>
<name>A0A6J5S1D0_9CAUD</name>
<gene>
    <name evidence="1" type="ORF">UFOVP1360_39</name>
</gene>
<evidence type="ECO:0000313" key="1">
    <source>
        <dbReference type="EMBL" id="CAB4202045.1"/>
    </source>
</evidence>